<dbReference type="InterPro" id="IPR036864">
    <property type="entry name" value="Zn2-C6_fun-type_DNA-bd_sf"/>
</dbReference>
<organism evidence="8 9">
    <name type="scientific">Cylindrodendrum hubeiense</name>
    <dbReference type="NCBI Taxonomy" id="595255"/>
    <lineage>
        <taxon>Eukaryota</taxon>
        <taxon>Fungi</taxon>
        <taxon>Dikarya</taxon>
        <taxon>Ascomycota</taxon>
        <taxon>Pezizomycotina</taxon>
        <taxon>Sordariomycetes</taxon>
        <taxon>Hypocreomycetidae</taxon>
        <taxon>Hypocreales</taxon>
        <taxon>Nectriaceae</taxon>
        <taxon>Cylindrodendrum</taxon>
    </lineage>
</organism>
<dbReference type="SUPFAM" id="SSF57701">
    <property type="entry name" value="Zn2/Cys6 DNA-binding domain"/>
    <property type="match status" value="1"/>
</dbReference>
<dbReference type="EMBL" id="JAANBB010000014">
    <property type="protein sequence ID" value="KAF7556183.1"/>
    <property type="molecule type" value="Genomic_DNA"/>
</dbReference>
<dbReference type="GO" id="GO:0006351">
    <property type="term" value="P:DNA-templated transcription"/>
    <property type="evidence" value="ECO:0007669"/>
    <property type="project" value="InterPro"/>
</dbReference>
<keyword evidence="5" id="KW-0539">Nucleus</keyword>
<evidence type="ECO:0000313" key="9">
    <source>
        <dbReference type="Proteomes" id="UP000722485"/>
    </source>
</evidence>
<accession>A0A9P5HFR6</accession>
<dbReference type="Pfam" id="PF04082">
    <property type="entry name" value="Fungal_trans"/>
    <property type="match status" value="1"/>
</dbReference>
<proteinExistence type="predicted"/>
<reference evidence="8" key="1">
    <citation type="submission" date="2020-03" db="EMBL/GenBank/DDBJ databases">
        <title>Draft Genome Sequence of Cylindrodendrum hubeiense.</title>
        <authorList>
            <person name="Buettner E."/>
            <person name="Kellner H."/>
        </authorList>
    </citation>
    <scope>NUCLEOTIDE SEQUENCE</scope>
    <source>
        <strain evidence="8">IHI 201604</strain>
    </source>
</reference>
<feature type="region of interest" description="Disordered" evidence="6">
    <location>
        <begin position="413"/>
        <end position="441"/>
    </location>
</feature>
<dbReference type="SMART" id="SM00066">
    <property type="entry name" value="GAL4"/>
    <property type="match status" value="1"/>
</dbReference>
<sequence length="773" mass="86631">MDADRTNARAEEHEGSAAGAESVLACNCCRRRKLRCSRELPVCQQCRKTGSECEYKGEKSRPGMKPGAIENIHRRLDSLETSIEDLRSQPTQRYYGGDLPSNGAGSSILSLLAQELQRLNDRSNRGVTEQHQSPIIVNDTPSYQFPIPPRKRRRTDGDLPPVSHDADDTHDAYDASDMPPLPPTSVMDAVIETYFSHVHPWIPMLQKARFHQRLSDAAERPKLLVILQAMMVAATRYVDAEGVSGSLFGKRELDIAKNWVLSTAMSSLVIESLQALTIIAFNDIGNGEEMRAWSVIGSLTRTVEYLQLTVESEEAERPPLSKPFVSLSPHDECAWIETEERRRVFWNIFNLDRFCSITMGWNTSLTSNDVHRRLPCDISLWWQDEPVTTPYFNIWDKSAGKIGNPISFLPSHYGTSGQNASPEDDKSTPMESGLSPTGSVPSINMSTVGAFAYSVEATESLSQVTTYFLQQKINMRDQREIGSWLTRFKELDLRLIHWKMFLPQKWKADMARQSIRMDPNLTLAHITHNTSIILLHQPIAFPPIAWSFSARLPSSSSAETCHCAAVEVSSITRNYLKTVPSTLPVANQFAFCVFVSARVLLIYWRYYSGSALTSEFTSLLNSLDEMSRLWSGFDSPKSLNLAGKYAQTLRDLHQKSIDNEFFRINPSGYTTEIYQSSSVGYASRPARMREQNGHPKSRVGQHGELRNILSAGGSEISEMESNSTEAYHQGTAPHGDLSTISQMFSDQNFIDVDRIISFNDGMFDAGYGGTGWS</sequence>
<dbReference type="CDD" id="cd12148">
    <property type="entry name" value="fungal_TF_MHR"/>
    <property type="match status" value="1"/>
</dbReference>
<dbReference type="GO" id="GO:0008270">
    <property type="term" value="F:zinc ion binding"/>
    <property type="evidence" value="ECO:0007669"/>
    <property type="project" value="InterPro"/>
</dbReference>
<dbReference type="PROSITE" id="PS50048">
    <property type="entry name" value="ZN2_CY6_FUNGAL_2"/>
    <property type="match status" value="1"/>
</dbReference>
<dbReference type="Pfam" id="PF00172">
    <property type="entry name" value="Zn_clus"/>
    <property type="match status" value="1"/>
</dbReference>
<evidence type="ECO:0000256" key="4">
    <source>
        <dbReference type="ARBA" id="ARBA00023163"/>
    </source>
</evidence>
<evidence type="ECO:0000256" key="2">
    <source>
        <dbReference type="ARBA" id="ARBA00022723"/>
    </source>
</evidence>
<dbReference type="SMART" id="SM00906">
    <property type="entry name" value="Fungal_trans"/>
    <property type="match status" value="1"/>
</dbReference>
<gene>
    <name evidence="8" type="ORF">G7Z17_g1628</name>
</gene>
<evidence type="ECO:0000256" key="3">
    <source>
        <dbReference type="ARBA" id="ARBA00023015"/>
    </source>
</evidence>
<dbReference type="GO" id="GO:0000981">
    <property type="term" value="F:DNA-binding transcription factor activity, RNA polymerase II-specific"/>
    <property type="evidence" value="ECO:0007669"/>
    <property type="project" value="InterPro"/>
</dbReference>
<comment type="caution">
    <text evidence="8">The sequence shown here is derived from an EMBL/GenBank/DDBJ whole genome shotgun (WGS) entry which is preliminary data.</text>
</comment>
<protein>
    <recommendedName>
        <fullName evidence="7">Zn(2)-C6 fungal-type domain-containing protein</fullName>
    </recommendedName>
</protein>
<dbReference type="GO" id="GO:0005634">
    <property type="term" value="C:nucleus"/>
    <property type="evidence" value="ECO:0007669"/>
    <property type="project" value="UniProtKB-SubCell"/>
</dbReference>
<dbReference type="Proteomes" id="UP000722485">
    <property type="component" value="Unassembled WGS sequence"/>
</dbReference>
<dbReference type="InterPro" id="IPR007219">
    <property type="entry name" value="XnlR_reg_dom"/>
</dbReference>
<evidence type="ECO:0000256" key="1">
    <source>
        <dbReference type="ARBA" id="ARBA00004123"/>
    </source>
</evidence>
<dbReference type="PANTHER" id="PTHR47338">
    <property type="entry name" value="ZN(II)2CYS6 TRANSCRIPTION FACTOR (EUROFUNG)-RELATED"/>
    <property type="match status" value="1"/>
</dbReference>
<evidence type="ECO:0000259" key="7">
    <source>
        <dbReference type="PROSITE" id="PS50048"/>
    </source>
</evidence>
<comment type="subcellular location">
    <subcellularLocation>
        <location evidence="1">Nucleus</location>
    </subcellularLocation>
</comment>
<keyword evidence="3" id="KW-0805">Transcription regulation</keyword>
<feature type="compositionally biased region" description="Basic and acidic residues" evidence="6">
    <location>
        <begin position="164"/>
        <end position="173"/>
    </location>
</feature>
<dbReference type="InterPro" id="IPR001138">
    <property type="entry name" value="Zn2Cys6_DnaBD"/>
</dbReference>
<keyword evidence="2" id="KW-0479">Metal-binding</keyword>
<dbReference type="PANTHER" id="PTHR47338:SF23">
    <property type="entry name" value="ZN(II)2CYS6 TRANSCRIPTION FACTOR (EUROFUNG)"/>
    <property type="match status" value="1"/>
</dbReference>
<evidence type="ECO:0000256" key="6">
    <source>
        <dbReference type="SAM" id="MobiDB-lite"/>
    </source>
</evidence>
<evidence type="ECO:0000313" key="8">
    <source>
        <dbReference type="EMBL" id="KAF7556183.1"/>
    </source>
</evidence>
<dbReference type="InterPro" id="IPR050815">
    <property type="entry name" value="TF_fung"/>
</dbReference>
<dbReference type="Gene3D" id="4.10.240.10">
    <property type="entry name" value="Zn(2)-C6 fungal-type DNA-binding domain"/>
    <property type="match status" value="1"/>
</dbReference>
<name>A0A9P5HFR6_9HYPO</name>
<keyword evidence="4" id="KW-0804">Transcription</keyword>
<dbReference type="AlphaFoldDB" id="A0A9P5HFR6"/>
<evidence type="ECO:0000256" key="5">
    <source>
        <dbReference type="ARBA" id="ARBA00023242"/>
    </source>
</evidence>
<dbReference type="PROSITE" id="PS00463">
    <property type="entry name" value="ZN2_CY6_FUNGAL_1"/>
    <property type="match status" value="1"/>
</dbReference>
<keyword evidence="9" id="KW-1185">Reference proteome</keyword>
<feature type="domain" description="Zn(2)-C6 fungal-type" evidence="7">
    <location>
        <begin position="25"/>
        <end position="55"/>
    </location>
</feature>
<feature type="region of interest" description="Disordered" evidence="6">
    <location>
        <begin position="138"/>
        <end position="179"/>
    </location>
</feature>
<dbReference type="GO" id="GO:0003677">
    <property type="term" value="F:DNA binding"/>
    <property type="evidence" value="ECO:0007669"/>
    <property type="project" value="InterPro"/>
</dbReference>
<dbReference type="OrthoDB" id="4456959at2759"/>
<dbReference type="CDD" id="cd00067">
    <property type="entry name" value="GAL4"/>
    <property type="match status" value="1"/>
</dbReference>